<keyword evidence="2" id="KW-1133">Transmembrane helix</keyword>
<keyword evidence="1" id="KW-0175">Coiled coil</keyword>
<gene>
    <name evidence="5" type="ORF">FHS57_001209</name>
</gene>
<dbReference type="Proteomes" id="UP000541352">
    <property type="component" value="Unassembled WGS sequence"/>
</dbReference>
<dbReference type="AlphaFoldDB" id="A0A7W5ZHG3"/>
<dbReference type="PANTHER" id="PTHR34220:SF7">
    <property type="entry name" value="SENSOR HISTIDINE KINASE YPDA"/>
    <property type="match status" value="1"/>
</dbReference>
<dbReference type="InterPro" id="IPR013783">
    <property type="entry name" value="Ig-like_fold"/>
</dbReference>
<dbReference type="GO" id="GO:0016020">
    <property type="term" value="C:membrane"/>
    <property type="evidence" value="ECO:0007669"/>
    <property type="project" value="InterPro"/>
</dbReference>
<reference evidence="5 6" key="1">
    <citation type="submission" date="2020-08" db="EMBL/GenBank/DDBJ databases">
        <title>Genomic Encyclopedia of Type Strains, Phase IV (KMG-IV): sequencing the most valuable type-strain genomes for metagenomic binning, comparative biology and taxonomic classification.</title>
        <authorList>
            <person name="Goeker M."/>
        </authorList>
    </citation>
    <scope>NUCLEOTIDE SEQUENCE [LARGE SCALE GENOMIC DNA]</scope>
    <source>
        <strain evidence="5 6">DSM 17976</strain>
    </source>
</reference>
<feature type="domain" description="Histidine kinase/HSP90-like ATPase" evidence="3">
    <location>
        <begin position="910"/>
        <end position="1011"/>
    </location>
</feature>
<protein>
    <submittedName>
        <fullName evidence="5">Ligand-binding sensor domain-containing protein/signal transduction histidine kinase</fullName>
    </submittedName>
</protein>
<feature type="domain" description="Signal transduction histidine kinase internal region" evidence="4">
    <location>
        <begin position="800"/>
        <end position="889"/>
    </location>
</feature>
<dbReference type="PANTHER" id="PTHR34220">
    <property type="entry name" value="SENSOR HISTIDINE KINASE YPDA"/>
    <property type="match status" value="1"/>
</dbReference>
<proteinExistence type="predicted"/>
<keyword evidence="6" id="KW-1185">Reference proteome</keyword>
<dbReference type="SUPFAM" id="SSF55874">
    <property type="entry name" value="ATPase domain of HSP90 chaperone/DNA topoisomerase II/histidine kinase"/>
    <property type="match status" value="1"/>
</dbReference>
<dbReference type="Pfam" id="PF02518">
    <property type="entry name" value="HATPase_c"/>
    <property type="match status" value="1"/>
</dbReference>
<feature type="coiled-coil region" evidence="1">
    <location>
        <begin position="769"/>
        <end position="802"/>
    </location>
</feature>
<dbReference type="InterPro" id="IPR015943">
    <property type="entry name" value="WD40/YVTN_repeat-like_dom_sf"/>
</dbReference>
<name>A0A7W5ZHG3_9BACT</name>
<dbReference type="Pfam" id="PF07494">
    <property type="entry name" value="Reg_prop"/>
    <property type="match status" value="1"/>
</dbReference>
<dbReference type="SUPFAM" id="SSF101898">
    <property type="entry name" value="NHL repeat"/>
    <property type="match status" value="1"/>
</dbReference>
<evidence type="ECO:0000256" key="2">
    <source>
        <dbReference type="SAM" id="Phobius"/>
    </source>
</evidence>
<dbReference type="EMBL" id="JACIBY010000002">
    <property type="protein sequence ID" value="MBB3837215.1"/>
    <property type="molecule type" value="Genomic_DNA"/>
</dbReference>
<dbReference type="RefSeq" id="WP_183971967.1">
    <property type="nucleotide sequence ID" value="NZ_JACIBY010000002.1"/>
</dbReference>
<keyword evidence="2" id="KW-0812">Transmembrane</keyword>
<organism evidence="5 6">
    <name type="scientific">Runella defluvii</name>
    <dbReference type="NCBI Taxonomy" id="370973"/>
    <lineage>
        <taxon>Bacteria</taxon>
        <taxon>Pseudomonadati</taxon>
        <taxon>Bacteroidota</taxon>
        <taxon>Cytophagia</taxon>
        <taxon>Cytophagales</taxon>
        <taxon>Spirosomataceae</taxon>
        <taxon>Runella</taxon>
    </lineage>
</organism>
<dbReference type="InterPro" id="IPR010559">
    <property type="entry name" value="Sig_transdc_His_kin_internal"/>
</dbReference>
<evidence type="ECO:0000259" key="3">
    <source>
        <dbReference type="Pfam" id="PF02518"/>
    </source>
</evidence>
<dbReference type="Pfam" id="PF06580">
    <property type="entry name" value="His_kinase"/>
    <property type="match status" value="1"/>
</dbReference>
<dbReference type="Gene3D" id="2.130.10.10">
    <property type="entry name" value="YVTN repeat-like/Quinoprotein amine dehydrogenase"/>
    <property type="match status" value="2"/>
</dbReference>
<evidence type="ECO:0000313" key="6">
    <source>
        <dbReference type="Proteomes" id="UP000541352"/>
    </source>
</evidence>
<keyword evidence="5" id="KW-0808">Transferase</keyword>
<comment type="caution">
    <text evidence="5">The sequence shown here is derived from an EMBL/GenBank/DDBJ whole genome shotgun (WGS) entry which is preliminary data.</text>
</comment>
<keyword evidence="2" id="KW-0472">Membrane</keyword>
<dbReference type="InterPro" id="IPR050640">
    <property type="entry name" value="Bact_2-comp_sensor_kinase"/>
</dbReference>
<evidence type="ECO:0000256" key="1">
    <source>
        <dbReference type="SAM" id="Coils"/>
    </source>
</evidence>
<feature type="transmembrane region" description="Helical" evidence="2">
    <location>
        <begin position="748"/>
        <end position="768"/>
    </location>
</feature>
<dbReference type="InterPro" id="IPR003594">
    <property type="entry name" value="HATPase_dom"/>
</dbReference>
<dbReference type="GO" id="GO:0000155">
    <property type="term" value="F:phosphorelay sensor kinase activity"/>
    <property type="evidence" value="ECO:0007669"/>
    <property type="project" value="InterPro"/>
</dbReference>
<evidence type="ECO:0000313" key="5">
    <source>
        <dbReference type="EMBL" id="MBB3837215.1"/>
    </source>
</evidence>
<sequence>MRIVLLIFFSAVVSMCIAQHYPILHYTPQDGLSQLQVMATLRDSRGYLWIGTKYGLCKFDGERFERFAPNGKTIGNIVQKLVETKDGYLYIESNAMISRFDGRTFVALKQDEASYSNVCIDNANHLFCLNTATGELYTNINDSLVAANWPSLKNKRLSRLIYDAPKKALIANIDSLGLVAITSQQLTPIYQLPQKVSIVDSWLRSRGGQAVIHRQFGGQNEQFLTEFGSNNWQAFLQIVDKKWKVLHPVPFDWLFTFEGKTYLLEAKSQKVTQVFPNEFNHNTITYSTYGTWIGTEKGLVFIVQNGIKYFPESEVPYAWSVVEDAQKRMWFLNFAHPIQQFDGNRLENVKGYSEKIISQLKAAKVTNSPSSQDGWYYAALRDKLGHLWLPNSSGAVWYDGKKWELLLRPTLTNKTSIAFGLLEDADRNVVLQGGEGTVHIFDNRPPFRTKTLNAKNGMNIKPYVLCMALEKAGVYWFGGGRILSRYDSDKEKWTEYSFDNQKLAARGIFDLKFDRKKTLWVATFTKGLCYLDNRRDTVRCLSTPELKEPVHAIYPVNADYLLIGSLRNLYILNLKKWYASRKIELRCFNHHNGFVAIEPGQNGFYRDSKGQIWLTGGAALSVIDPEKINFKPEPLRTYISKLNGRRLPFLQFLSDSVFALPFGEGNVRLEFESVGEDKPFVSQYSYLVEGLMDEWSAWQEEPVATLVHLASGTYKVRVKSRTGGTGTNKSQEATLRFSVRVWPWDSPYFPYYASLAMIGLLAVGGVIYRKNQQQVRREKRAAREQAEKAAKTEQLVKVLEVQTAQAQMHPHFIFNVLNTLQGLVYKQETARANEHIVKLGDLMRNYLSASLSLDGTRESLERGMITLEQEIKLLQMYVDFEQLQYRDRFDVFIEVPSSLSPDFYRIPPLLIQPFVENAIKHGVLGELSRKGNVWIRFWLDVDETLVCEVEDDGIGRKAAEQKRRNAYQTHRSEGTNLVKNRVQLLNQLGFYIEIHTIDRPEGGTHVTIRMNDRL</sequence>
<evidence type="ECO:0000259" key="4">
    <source>
        <dbReference type="Pfam" id="PF06580"/>
    </source>
</evidence>
<dbReference type="Gene3D" id="3.30.565.10">
    <property type="entry name" value="Histidine kinase-like ATPase, C-terminal domain"/>
    <property type="match status" value="1"/>
</dbReference>
<dbReference type="InterPro" id="IPR036890">
    <property type="entry name" value="HATPase_C_sf"/>
</dbReference>
<accession>A0A7W5ZHG3</accession>
<keyword evidence="5" id="KW-0418">Kinase</keyword>
<dbReference type="Gene3D" id="2.60.40.10">
    <property type="entry name" value="Immunoglobulins"/>
    <property type="match status" value="1"/>
</dbReference>
<dbReference type="InterPro" id="IPR011110">
    <property type="entry name" value="Reg_prop"/>
</dbReference>